<dbReference type="CDD" id="cd06261">
    <property type="entry name" value="TM_PBP2"/>
    <property type="match status" value="1"/>
</dbReference>
<dbReference type="InterPro" id="IPR045621">
    <property type="entry name" value="BPD_transp_1_N"/>
</dbReference>
<keyword evidence="3" id="KW-1003">Cell membrane</keyword>
<dbReference type="SUPFAM" id="SSF161098">
    <property type="entry name" value="MetI-like"/>
    <property type="match status" value="1"/>
</dbReference>
<evidence type="ECO:0000256" key="7">
    <source>
        <dbReference type="RuleBase" id="RU363032"/>
    </source>
</evidence>
<feature type="transmembrane region" description="Helical" evidence="7">
    <location>
        <begin position="244"/>
        <end position="269"/>
    </location>
</feature>
<evidence type="ECO:0000256" key="1">
    <source>
        <dbReference type="ARBA" id="ARBA00004651"/>
    </source>
</evidence>
<feature type="transmembrane region" description="Helical" evidence="7">
    <location>
        <begin position="137"/>
        <end position="160"/>
    </location>
</feature>
<dbReference type="InterPro" id="IPR000515">
    <property type="entry name" value="MetI-like"/>
</dbReference>
<dbReference type="InterPro" id="IPR035906">
    <property type="entry name" value="MetI-like_sf"/>
</dbReference>
<dbReference type="PANTHER" id="PTHR43163">
    <property type="entry name" value="DIPEPTIDE TRANSPORT SYSTEM PERMEASE PROTEIN DPPB-RELATED"/>
    <property type="match status" value="1"/>
</dbReference>
<dbReference type="Pfam" id="PF00528">
    <property type="entry name" value="BPD_transp_1"/>
    <property type="match status" value="1"/>
</dbReference>
<feature type="transmembrane region" description="Helical" evidence="7">
    <location>
        <begin position="12"/>
        <end position="30"/>
    </location>
</feature>
<dbReference type="STRING" id="519472.BHY08_08575"/>
<evidence type="ECO:0000256" key="3">
    <source>
        <dbReference type="ARBA" id="ARBA00022475"/>
    </source>
</evidence>
<dbReference type="GO" id="GO:0005886">
    <property type="term" value="C:plasma membrane"/>
    <property type="evidence" value="ECO:0007669"/>
    <property type="project" value="UniProtKB-SubCell"/>
</dbReference>
<dbReference type="EMBL" id="CP017267">
    <property type="protein sequence ID" value="APB32264.1"/>
    <property type="molecule type" value="Genomic_DNA"/>
</dbReference>
<evidence type="ECO:0000256" key="5">
    <source>
        <dbReference type="ARBA" id="ARBA00022989"/>
    </source>
</evidence>
<keyword evidence="4 7" id="KW-0812">Transmembrane</keyword>
<feature type="domain" description="ABC transmembrane type-1" evidence="8">
    <location>
        <begin position="98"/>
        <end position="298"/>
    </location>
</feature>
<evidence type="ECO:0000256" key="2">
    <source>
        <dbReference type="ARBA" id="ARBA00022448"/>
    </source>
</evidence>
<organism evidence="9 10">
    <name type="scientific">Vagococcus teuberi</name>
    <dbReference type="NCBI Taxonomy" id="519472"/>
    <lineage>
        <taxon>Bacteria</taxon>
        <taxon>Bacillati</taxon>
        <taxon>Bacillota</taxon>
        <taxon>Bacilli</taxon>
        <taxon>Lactobacillales</taxon>
        <taxon>Enterococcaceae</taxon>
        <taxon>Vagococcus</taxon>
    </lineage>
</organism>
<dbReference type="Pfam" id="PF19300">
    <property type="entry name" value="BPD_transp_1_N"/>
    <property type="match status" value="1"/>
</dbReference>
<accession>A0A1J0A8J5</accession>
<sequence length="311" mass="35610">MIKRILSLIIKVFGIVFLTSFIPFFLLTYLSKDPAETSLRVQAITPTQENIIQRRHELGLDTPFFIRYLKWIGNAIQGDFGLSYVSGKNIKNMILDAFPYTFILMIMTVVFILITCFIFSMLMVHLYNHWFEKIMRVLSFILSAVPSFWLGILLISLFSVKYNLFPTGGFDGFYSVILPAITLSIVYSSSYIRLIRNEFIQNRTQQYVNYYKVRGFSQKKIGRHILKNSLKSSLVSIGMSIPKLIAGSIIVESVFAWPGLGLLCINAIHNRDIPVLQAYIVLTALFFVFSGMIVEKLMTYIDPRLSERGSV</sequence>
<dbReference type="GO" id="GO:0055085">
    <property type="term" value="P:transmembrane transport"/>
    <property type="evidence" value="ECO:0007669"/>
    <property type="project" value="InterPro"/>
</dbReference>
<dbReference type="PANTHER" id="PTHR43163:SF6">
    <property type="entry name" value="DIPEPTIDE TRANSPORT SYSTEM PERMEASE PROTEIN DPPB-RELATED"/>
    <property type="match status" value="1"/>
</dbReference>
<dbReference type="KEGG" id="vte:BHY08_08575"/>
<feature type="transmembrane region" description="Helical" evidence="7">
    <location>
        <begin position="102"/>
        <end position="125"/>
    </location>
</feature>
<keyword evidence="5 7" id="KW-1133">Transmembrane helix</keyword>
<dbReference type="PROSITE" id="PS50928">
    <property type="entry name" value="ABC_TM1"/>
    <property type="match status" value="1"/>
</dbReference>
<feature type="transmembrane region" description="Helical" evidence="7">
    <location>
        <begin position="172"/>
        <end position="194"/>
    </location>
</feature>
<comment type="subcellular location">
    <subcellularLocation>
        <location evidence="1 7">Cell membrane</location>
        <topology evidence="1 7">Multi-pass membrane protein</topology>
    </subcellularLocation>
</comment>
<feature type="transmembrane region" description="Helical" evidence="7">
    <location>
        <begin position="275"/>
        <end position="294"/>
    </location>
</feature>
<name>A0A1J0A8J5_9ENTE</name>
<dbReference type="RefSeq" id="WP_071457875.1">
    <property type="nucleotide sequence ID" value="NZ_CABJEN010000002.1"/>
</dbReference>
<evidence type="ECO:0000259" key="8">
    <source>
        <dbReference type="PROSITE" id="PS50928"/>
    </source>
</evidence>
<proteinExistence type="inferred from homology"/>
<dbReference type="AlphaFoldDB" id="A0A1J0A8J5"/>
<evidence type="ECO:0000313" key="10">
    <source>
        <dbReference type="Proteomes" id="UP000191200"/>
    </source>
</evidence>
<evidence type="ECO:0000256" key="4">
    <source>
        <dbReference type="ARBA" id="ARBA00022692"/>
    </source>
</evidence>
<gene>
    <name evidence="9" type="ORF">BHY08_08575</name>
</gene>
<evidence type="ECO:0000256" key="6">
    <source>
        <dbReference type="ARBA" id="ARBA00023136"/>
    </source>
</evidence>
<protein>
    <recommendedName>
        <fullName evidence="8">ABC transmembrane type-1 domain-containing protein</fullName>
    </recommendedName>
</protein>
<keyword evidence="2 7" id="KW-0813">Transport</keyword>
<keyword evidence="6 7" id="KW-0472">Membrane</keyword>
<evidence type="ECO:0000313" key="9">
    <source>
        <dbReference type="EMBL" id="APB32264.1"/>
    </source>
</evidence>
<dbReference type="Gene3D" id="1.10.3720.10">
    <property type="entry name" value="MetI-like"/>
    <property type="match status" value="1"/>
</dbReference>
<keyword evidence="10" id="KW-1185">Reference proteome</keyword>
<dbReference type="Proteomes" id="UP000191200">
    <property type="component" value="Chromosome"/>
</dbReference>
<comment type="similarity">
    <text evidence="7">Belongs to the binding-protein-dependent transport system permease family.</text>
</comment>
<reference evidence="9 10" key="1">
    <citation type="submission" date="2016-09" db="EMBL/GenBank/DDBJ databases">
        <title>Vagococcus teuberi sp. nov., isolated from the Malian artisanal sour milk fene.</title>
        <authorList>
            <person name="Wullschleger S."/>
            <person name="Seifert C."/>
            <person name="Baumgartner S."/>
            <person name="Lacroix C."/>
            <person name="Bonfoh B."/>
            <person name="Stevens M.J."/>
            <person name="Meile L."/>
        </authorList>
    </citation>
    <scope>NUCLEOTIDE SEQUENCE [LARGE SCALE GENOMIC DNA]</scope>
    <source>
        <strain evidence="9 10">DSM 21459</strain>
    </source>
</reference>